<dbReference type="NCBIfam" id="TIGR00229">
    <property type="entry name" value="sensory_box"/>
    <property type="match status" value="1"/>
</dbReference>
<dbReference type="STRING" id="667725.A0A0L0F5A1"/>
<name>A0A0L0F5A1_9EUKA</name>
<dbReference type="OrthoDB" id="60033at2759"/>
<dbReference type="Proteomes" id="UP000054560">
    <property type="component" value="Unassembled WGS sequence"/>
</dbReference>
<proteinExistence type="predicted"/>
<protein>
    <recommendedName>
        <fullName evidence="1">PAS domain-containing protein</fullName>
    </recommendedName>
</protein>
<evidence type="ECO:0000259" key="1">
    <source>
        <dbReference type="PROSITE" id="PS50112"/>
    </source>
</evidence>
<dbReference type="PROSITE" id="PS50112">
    <property type="entry name" value="PAS"/>
    <property type="match status" value="1"/>
</dbReference>
<dbReference type="CDD" id="cd00130">
    <property type="entry name" value="PAS"/>
    <property type="match status" value="1"/>
</dbReference>
<dbReference type="EMBL" id="KQ247918">
    <property type="protein sequence ID" value="KNC71895.1"/>
    <property type="molecule type" value="Genomic_DNA"/>
</dbReference>
<dbReference type="AlphaFoldDB" id="A0A0L0F5A1"/>
<reference evidence="2 3" key="1">
    <citation type="submission" date="2011-02" db="EMBL/GenBank/DDBJ databases">
        <title>The Genome Sequence of Sphaeroforma arctica JP610.</title>
        <authorList>
            <consortium name="The Broad Institute Genome Sequencing Platform"/>
            <person name="Russ C."/>
            <person name="Cuomo C."/>
            <person name="Young S.K."/>
            <person name="Zeng Q."/>
            <person name="Gargeya S."/>
            <person name="Alvarado L."/>
            <person name="Berlin A."/>
            <person name="Chapman S.B."/>
            <person name="Chen Z."/>
            <person name="Freedman E."/>
            <person name="Gellesch M."/>
            <person name="Goldberg J."/>
            <person name="Griggs A."/>
            <person name="Gujja S."/>
            <person name="Heilman E."/>
            <person name="Heiman D."/>
            <person name="Howarth C."/>
            <person name="Mehta T."/>
            <person name="Neiman D."/>
            <person name="Pearson M."/>
            <person name="Roberts A."/>
            <person name="Saif S."/>
            <person name="Shea T."/>
            <person name="Shenoy N."/>
            <person name="Sisk P."/>
            <person name="Stolte C."/>
            <person name="Sykes S."/>
            <person name="White J."/>
            <person name="Yandava C."/>
            <person name="Burger G."/>
            <person name="Gray M.W."/>
            <person name="Holland P.W.H."/>
            <person name="King N."/>
            <person name="Lang F.B.F."/>
            <person name="Roger A.J."/>
            <person name="Ruiz-Trillo I."/>
            <person name="Haas B."/>
            <person name="Nusbaum C."/>
            <person name="Birren B."/>
        </authorList>
    </citation>
    <scope>NUCLEOTIDE SEQUENCE [LARGE SCALE GENOMIC DNA]</scope>
    <source>
        <strain evidence="2 3">JP610</strain>
    </source>
</reference>
<evidence type="ECO:0000313" key="2">
    <source>
        <dbReference type="EMBL" id="KNC71895.1"/>
    </source>
</evidence>
<dbReference type="SUPFAM" id="SSF55785">
    <property type="entry name" value="PYP-like sensor domain (PAS domain)"/>
    <property type="match status" value="1"/>
</dbReference>
<dbReference type="Gene3D" id="3.30.450.20">
    <property type="entry name" value="PAS domain"/>
    <property type="match status" value="1"/>
</dbReference>
<keyword evidence="3" id="KW-1185">Reference proteome</keyword>
<accession>A0A0L0F5A1</accession>
<feature type="non-terminal residue" evidence="2">
    <location>
        <position position="1"/>
    </location>
</feature>
<dbReference type="Pfam" id="PF13426">
    <property type="entry name" value="PAS_9"/>
    <property type="match status" value="1"/>
</dbReference>
<dbReference type="InterPro" id="IPR000014">
    <property type="entry name" value="PAS"/>
</dbReference>
<feature type="non-terminal residue" evidence="2">
    <location>
        <position position="64"/>
    </location>
</feature>
<organism evidence="2 3">
    <name type="scientific">Sphaeroforma arctica JP610</name>
    <dbReference type="NCBI Taxonomy" id="667725"/>
    <lineage>
        <taxon>Eukaryota</taxon>
        <taxon>Ichthyosporea</taxon>
        <taxon>Ichthyophonida</taxon>
        <taxon>Sphaeroforma</taxon>
    </lineage>
</organism>
<dbReference type="RefSeq" id="XP_014145797.1">
    <property type="nucleotide sequence ID" value="XM_014290322.1"/>
</dbReference>
<dbReference type="GeneID" id="25916064"/>
<gene>
    <name evidence="2" type="ORF">SARC_15560</name>
</gene>
<dbReference type="InterPro" id="IPR035965">
    <property type="entry name" value="PAS-like_dom_sf"/>
</dbReference>
<feature type="domain" description="PAS" evidence="1">
    <location>
        <begin position="1"/>
        <end position="49"/>
    </location>
</feature>
<sequence>GRINAFNKGAERLFGYTAEEVIGEKIETLMPAGIAKHHQGYIDKFLKSGQQATSRAVGKNRKLE</sequence>
<evidence type="ECO:0000313" key="3">
    <source>
        <dbReference type="Proteomes" id="UP000054560"/>
    </source>
</evidence>